<sequence length="64" mass="7069">MSPSSRPSGPVRSAADEINEEIRRLWTGPGAHPTLPLSPEQRARYQHLLAQLRQVEHDGVTEAA</sequence>
<dbReference type="EMBL" id="BNBF01000017">
    <property type="protein sequence ID" value="GHG62301.1"/>
    <property type="molecule type" value="Genomic_DNA"/>
</dbReference>
<accession>A0A919EZG4</accession>
<gene>
    <name evidence="1" type="ORF">GCM10018980_52160</name>
</gene>
<evidence type="ECO:0000313" key="1">
    <source>
        <dbReference type="EMBL" id="GHG62301.1"/>
    </source>
</evidence>
<protein>
    <submittedName>
        <fullName evidence="1">Uncharacterized protein</fullName>
    </submittedName>
</protein>
<evidence type="ECO:0000313" key="2">
    <source>
        <dbReference type="Proteomes" id="UP000619355"/>
    </source>
</evidence>
<name>A0A919EZG4_9ACTN</name>
<keyword evidence="2" id="KW-1185">Reference proteome</keyword>
<comment type="caution">
    <text evidence="1">The sequence shown here is derived from an EMBL/GenBank/DDBJ whole genome shotgun (WGS) entry which is preliminary data.</text>
</comment>
<organism evidence="1 2">
    <name type="scientific">Streptomyces capoamus</name>
    <dbReference type="NCBI Taxonomy" id="68183"/>
    <lineage>
        <taxon>Bacteria</taxon>
        <taxon>Bacillati</taxon>
        <taxon>Actinomycetota</taxon>
        <taxon>Actinomycetes</taxon>
        <taxon>Kitasatosporales</taxon>
        <taxon>Streptomycetaceae</taxon>
        <taxon>Streptomyces</taxon>
    </lineage>
</organism>
<reference evidence="2" key="1">
    <citation type="journal article" date="2019" name="Int. J. Syst. Evol. Microbiol.">
        <title>The Global Catalogue of Microorganisms (GCM) 10K type strain sequencing project: providing services to taxonomists for standard genome sequencing and annotation.</title>
        <authorList>
            <consortium name="The Broad Institute Genomics Platform"/>
            <consortium name="The Broad Institute Genome Sequencing Center for Infectious Disease"/>
            <person name="Wu L."/>
            <person name="Ma J."/>
        </authorList>
    </citation>
    <scope>NUCLEOTIDE SEQUENCE [LARGE SCALE GENOMIC DNA]</scope>
    <source>
        <strain evidence="2">JCM 4253</strain>
    </source>
</reference>
<dbReference type="Proteomes" id="UP000619355">
    <property type="component" value="Unassembled WGS sequence"/>
</dbReference>
<dbReference type="RefSeq" id="WP_189984645.1">
    <property type="nucleotide sequence ID" value="NZ_BNBF01000017.1"/>
</dbReference>
<proteinExistence type="predicted"/>
<dbReference type="AlphaFoldDB" id="A0A919EZG4"/>